<accession>A0A016S1C5</accession>
<dbReference type="EMBL" id="JARK01001655">
    <property type="protein sequence ID" value="EYB84311.1"/>
    <property type="molecule type" value="Genomic_DNA"/>
</dbReference>
<keyword evidence="2" id="KW-1185">Reference proteome</keyword>
<evidence type="ECO:0000313" key="2">
    <source>
        <dbReference type="Proteomes" id="UP000024635"/>
    </source>
</evidence>
<dbReference type="AlphaFoldDB" id="A0A016S1C5"/>
<comment type="caution">
    <text evidence="1">The sequence shown here is derived from an EMBL/GenBank/DDBJ whole genome shotgun (WGS) entry which is preliminary data.</text>
</comment>
<protein>
    <submittedName>
        <fullName evidence="1">Uncharacterized protein</fullName>
    </submittedName>
</protein>
<sequence length="89" mass="9917">MLPLKAAPTETLTFDVSRSPYGRLPDNHIEPRMAILVSATPVDAIDLVCDTCSSALYSVMYGMLYSIVHGMRNIHMISMRYARIPSVEN</sequence>
<dbReference type="Proteomes" id="UP000024635">
    <property type="component" value="Unassembled WGS sequence"/>
</dbReference>
<name>A0A016S1C5_9BILA</name>
<evidence type="ECO:0000313" key="1">
    <source>
        <dbReference type="EMBL" id="EYB84311.1"/>
    </source>
</evidence>
<proteinExistence type="predicted"/>
<gene>
    <name evidence="1" type="primary">Acey_s0319.g2368</name>
    <name evidence="1" type="ORF">Y032_0319g2368</name>
</gene>
<reference evidence="2" key="1">
    <citation type="journal article" date="2015" name="Nat. Genet.">
        <title>The genome and transcriptome of the zoonotic hookworm Ancylostoma ceylanicum identify infection-specific gene families.</title>
        <authorList>
            <person name="Schwarz E.M."/>
            <person name="Hu Y."/>
            <person name="Antoshechkin I."/>
            <person name="Miller M.M."/>
            <person name="Sternberg P.W."/>
            <person name="Aroian R.V."/>
        </authorList>
    </citation>
    <scope>NUCLEOTIDE SEQUENCE</scope>
    <source>
        <strain evidence="2">HY135</strain>
    </source>
</reference>
<organism evidence="1 2">
    <name type="scientific">Ancylostoma ceylanicum</name>
    <dbReference type="NCBI Taxonomy" id="53326"/>
    <lineage>
        <taxon>Eukaryota</taxon>
        <taxon>Metazoa</taxon>
        <taxon>Ecdysozoa</taxon>
        <taxon>Nematoda</taxon>
        <taxon>Chromadorea</taxon>
        <taxon>Rhabditida</taxon>
        <taxon>Rhabditina</taxon>
        <taxon>Rhabditomorpha</taxon>
        <taxon>Strongyloidea</taxon>
        <taxon>Ancylostomatidae</taxon>
        <taxon>Ancylostomatinae</taxon>
        <taxon>Ancylostoma</taxon>
    </lineage>
</organism>